<sequence>MQVQIYDAETEEEEEEEEEEEDVFREIFHLRTEVEVAVVWGRGRGEQLATEAGCDIGLLGRGGRMEVVRRVKIKSPLIKATRGEREQNLNQPRIQRVCHRV</sequence>
<name>A0A4Z2EIZ6_9TELE</name>
<feature type="compositionally biased region" description="Acidic residues" evidence="1">
    <location>
        <begin position="8"/>
        <end position="22"/>
    </location>
</feature>
<proteinExistence type="predicted"/>
<evidence type="ECO:0000256" key="1">
    <source>
        <dbReference type="SAM" id="MobiDB-lite"/>
    </source>
</evidence>
<evidence type="ECO:0000313" key="2">
    <source>
        <dbReference type="EMBL" id="TNN28836.1"/>
    </source>
</evidence>
<dbReference type="EMBL" id="SRLO01006377">
    <property type="protein sequence ID" value="TNN28836.1"/>
    <property type="molecule type" value="Genomic_DNA"/>
</dbReference>
<keyword evidence="3" id="KW-1185">Reference proteome</keyword>
<protein>
    <submittedName>
        <fullName evidence="2">Uncharacterized protein</fullName>
    </submittedName>
</protein>
<accession>A0A4Z2EIZ6</accession>
<reference evidence="2 3" key="1">
    <citation type="submission" date="2019-03" db="EMBL/GenBank/DDBJ databases">
        <title>First draft genome of Liparis tanakae, snailfish: a comprehensive survey of snailfish specific genes.</title>
        <authorList>
            <person name="Kim W."/>
            <person name="Song I."/>
            <person name="Jeong J.-H."/>
            <person name="Kim D."/>
            <person name="Kim S."/>
            <person name="Ryu S."/>
            <person name="Song J.Y."/>
            <person name="Lee S.K."/>
        </authorList>
    </citation>
    <scope>NUCLEOTIDE SEQUENCE [LARGE SCALE GENOMIC DNA]</scope>
    <source>
        <tissue evidence="2">Muscle</tissue>
    </source>
</reference>
<dbReference type="AlphaFoldDB" id="A0A4Z2EIZ6"/>
<dbReference type="Proteomes" id="UP000314294">
    <property type="component" value="Unassembled WGS sequence"/>
</dbReference>
<organism evidence="2 3">
    <name type="scientific">Liparis tanakae</name>
    <name type="common">Tanaka's snailfish</name>
    <dbReference type="NCBI Taxonomy" id="230148"/>
    <lineage>
        <taxon>Eukaryota</taxon>
        <taxon>Metazoa</taxon>
        <taxon>Chordata</taxon>
        <taxon>Craniata</taxon>
        <taxon>Vertebrata</taxon>
        <taxon>Euteleostomi</taxon>
        <taxon>Actinopterygii</taxon>
        <taxon>Neopterygii</taxon>
        <taxon>Teleostei</taxon>
        <taxon>Neoteleostei</taxon>
        <taxon>Acanthomorphata</taxon>
        <taxon>Eupercaria</taxon>
        <taxon>Perciformes</taxon>
        <taxon>Cottioidei</taxon>
        <taxon>Cottales</taxon>
        <taxon>Liparidae</taxon>
        <taxon>Liparis</taxon>
    </lineage>
</organism>
<gene>
    <name evidence="2" type="ORF">EYF80_061017</name>
</gene>
<feature type="region of interest" description="Disordered" evidence="1">
    <location>
        <begin position="1"/>
        <end position="22"/>
    </location>
</feature>
<comment type="caution">
    <text evidence="2">The sequence shown here is derived from an EMBL/GenBank/DDBJ whole genome shotgun (WGS) entry which is preliminary data.</text>
</comment>
<evidence type="ECO:0000313" key="3">
    <source>
        <dbReference type="Proteomes" id="UP000314294"/>
    </source>
</evidence>